<dbReference type="EMBL" id="JBBMFF010000234">
    <property type="protein sequence ID" value="MEQ2511484.1"/>
    <property type="molecule type" value="Genomic_DNA"/>
</dbReference>
<evidence type="ECO:0000313" key="1">
    <source>
        <dbReference type="EMBL" id="MEQ2511484.1"/>
    </source>
</evidence>
<evidence type="ECO:0000313" key="2">
    <source>
        <dbReference type="Proteomes" id="UP001491552"/>
    </source>
</evidence>
<proteinExistence type="predicted"/>
<protein>
    <submittedName>
        <fullName evidence="1">Uncharacterized protein</fullName>
    </submittedName>
</protein>
<dbReference type="RefSeq" id="WP_349136199.1">
    <property type="nucleotide sequence ID" value="NZ_JBBMFF010000234.1"/>
</dbReference>
<organism evidence="1 2">
    <name type="scientific">Faecousia intestinalis</name>
    <dbReference type="NCBI Taxonomy" id="3133167"/>
    <lineage>
        <taxon>Bacteria</taxon>
        <taxon>Bacillati</taxon>
        <taxon>Bacillota</taxon>
        <taxon>Clostridia</taxon>
        <taxon>Eubacteriales</taxon>
        <taxon>Oscillospiraceae</taxon>
        <taxon>Faecousia</taxon>
    </lineage>
</organism>
<comment type="caution">
    <text evidence="1">The sequence shown here is derived from an EMBL/GenBank/DDBJ whole genome shotgun (WGS) entry which is preliminary data.</text>
</comment>
<accession>A0ABV1G8I9</accession>
<name>A0ABV1G8I9_9FIRM</name>
<sequence>MKRVEWYLAHAKCSDYYAYTPNYIDDVKHAGPYIKREDLYGEEKERSFEGTTYRVPTREDAVLRAFYGSSWDTSPFISITMLESGFGENWYSQKRFPVTKMKHLSYITIKTGQETQIKQK</sequence>
<dbReference type="Proteomes" id="UP001491552">
    <property type="component" value="Unassembled WGS sequence"/>
</dbReference>
<reference evidence="1 2" key="1">
    <citation type="submission" date="2024-03" db="EMBL/GenBank/DDBJ databases">
        <title>Human intestinal bacterial collection.</title>
        <authorList>
            <person name="Pauvert C."/>
            <person name="Hitch T.C.A."/>
            <person name="Clavel T."/>
        </authorList>
    </citation>
    <scope>NUCLEOTIDE SEQUENCE [LARGE SCALE GENOMIC DNA]</scope>
    <source>
        <strain evidence="1 2">CLA-AA-H192</strain>
    </source>
</reference>
<gene>
    <name evidence="1" type="ORF">WMO66_09540</name>
</gene>
<keyword evidence="2" id="KW-1185">Reference proteome</keyword>